<dbReference type="NCBIfam" id="NF008520">
    <property type="entry name" value="PRK11447.1"/>
    <property type="match status" value="1"/>
</dbReference>
<accession>A0A198GDE0</accession>
<keyword evidence="4" id="KW-0677">Repeat</keyword>
<dbReference type="RefSeq" id="WP_083954550.1">
    <property type="nucleotide sequence ID" value="NZ_LXEN01000040.1"/>
</dbReference>
<feature type="repeat" description="TPR" evidence="7">
    <location>
        <begin position="229"/>
        <end position="262"/>
    </location>
</feature>
<reference evidence="9 10" key="1">
    <citation type="submission" date="2016-04" db="EMBL/GenBank/DDBJ databases">
        <title>ATOL: Assembling a taxonomically balanced genome-scale reconstruction of the evolutionary history of the Enterobacteriaceae.</title>
        <authorList>
            <person name="Plunkett G.III."/>
            <person name="Neeno-Eckwall E.C."/>
            <person name="Glasner J.D."/>
            <person name="Perna N.T."/>
        </authorList>
    </citation>
    <scope>NUCLEOTIDE SEQUENCE [LARGE SCALE GENOMIC DNA]</scope>
    <source>
        <strain evidence="9 10">ATCC 19692</strain>
    </source>
</reference>
<gene>
    <name evidence="9" type="ORF">M983_0942</name>
</gene>
<dbReference type="AlphaFoldDB" id="A0A198GDE0"/>
<evidence type="ECO:0000256" key="7">
    <source>
        <dbReference type="PROSITE-ProRule" id="PRU00339"/>
    </source>
</evidence>
<evidence type="ECO:0000256" key="3">
    <source>
        <dbReference type="ARBA" id="ARBA00022729"/>
    </source>
</evidence>
<dbReference type="Gene3D" id="1.25.40.10">
    <property type="entry name" value="Tetratricopeptide repeat domain"/>
    <property type="match status" value="3"/>
</dbReference>
<comment type="caution">
    <text evidence="9">The sequence shown here is derived from an EMBL/GenBank/DDBJ whole genome shotgun (WGS) entry which is preliminary data.</text>
</comment>
<proteinExistence type="predicted"/>
<dbReference type="GO" id="GO:0019867">
    <property type="term" value="C:outer membrane"/>
    <property type="evidence" value="ECO:0007669"/>
    <property type="project" value="InterPro"/>
</dbReference>
<dbReference type="PATRIC" id="fig|1354337.4.peg.960"/>
<feature type="repeat" description="TPR" evidence="7">
    <location>
        <begin position="311"/>
        <end position="344"/>
    </location>
</feature>
<dbReference type="PANTHER" id="PTHR12558:SF13">
    <property type="entry name" value="CELL DIVISION CYCLE PROTEIN 27 HOMOLOG"/>
    <property type="match status" value="1"/>
</dbReference>
<organism evidence="9 10">
    <name type="scientific">Proteus myxofaciens ATCC 19692</name>
    <dbReference type="NCBI Taxonomy" id="1354337"/>
    <lineage>
        <taxon>Bacteria</taxon>
        <taxon>Pseudomonadati</taxon>
        <taxon>Pseudomonadota</taxon>
        <taxon>Gammaproteobacteria</taxon>
        <taxon>Enterobacterales</taxon>
        <taxon>Morganellaceae</taxon>
        <taxon>Proteus</taxon>
    </lineage>
</organism>
<evidence type="ECO:0000256" key="2">
    <source>
        <dbReference type="ARBA" id="ARBA00005186"/>
    </source>
</evidence>
<sequence length="1090" mass="125887">MWISRNSYYKTMIIPFLLTGFLPVTQASDEKAEAFLQEQVALGSSTGNETLVAQSLHRLSLIKPNDPNILLLQIQFAIKQKDNENVQRLLEQLHSQYPQSQQYQRAIKTLSLTTKENKQKLQRAQLYYTAGRFDEALNLYDEIYQGIPPDSLSALEYLQVLMQSSSKNKRNKLNQIYRQYGNDAEIAKIYQQQISQITSVTTAKKSNSDISALPIATLKQKLHNKPNNADIFGALGIHYSRANQRRFAIYYLSKALRLSPNHDDSSQWRTMMRSNQYWYLLSKGDEVLLQHNYQLAERIFIQANKLSPYKSEPYIGLGDIAIAKKQLEKAEHYYLQALKYEPNQGTTLHRLAKLYRQQSHEKAYRFIKGLTSTQYAHLAEDYSYIISGIRQDLAADDEQKGQYIDAIEKRKAITKDYPNDVWNIYRLTDDLLIMQQNQLADDYFQRLNQRIPNDPSRLYAYALYLNKIGKEAQALDALNQIPISQRSKSMGELENRLRFNQVVAYAKSLRKQGYEKQATNYLLTHISSEQKIPTYLLLAQWAREQNNPTEALSYYKQVLNLANNNETALLNAVQTSLEQNDKAQANIYLTKIEALSPEEFDLNSIRQLANAEKEIGNQEKAQHYFAYLTRKVEKDSKNANALLLRDIGRFHQENQDSKQARYYYQQAMQKAGITKTQPKDNIEYTQLMRNNEKDNWLSRSLRANAESLYHQQEWRFTLEHDYWGSTGNSGYSKLQAHTTMLQLDNPLYDGRFFWRADLVNLNSGKLGDSPYDSKFGTCYRSGCFPLEQKAFGISPAIGFENNQWQWDLGTTPLGFEVTDWVGKIAYSHDFYNVGWTVDLHRRPVNSSLLAFGGQRDILTNQTWGGVRRTGVRLSGSYDKGGKDGYWGEISADKLTGKNVEDNSSIRGMGGYYYKLINENNRRVSVGLNTMIWHYDKDLSDYTLGQGGYYSPQKYLSLGLPINYRQRTENWSWELSGSLSWSYSQTDDRKRYPLQHLVSPDKFNRYPNIFPSEERDTVDKGSSSNGFGYTTRALVEHRLTPHWFIGGAIDIQQAKNYTPSHALLYLRYSFDGWNGDLDLPPNPLTPYADFK</sequence>
<keyword evidence="5 7" id="KW-0802">TPR repeat</keyword>
<evidence type="ECO:0000313" key="10">
    <source>
        <dbReference type="Proteomes" id="UP000094023"/>
    </source>
</evidence>
<dbReference type="OrthoDB" id="174989at2"/>
<comment type="pathway">
    <text evidence="2">Glycan metabolism; bacterial cellulose biosynthesis.</text>
</comment>
<keyword evidence="3" id="KW-0732">Signal</keyword>
<evidence type="ECO:0000256" key="6">
    <source>
        <dbReference type="ARBA" id="ARBA00022916"/>
    </source>
</evidence>
<name>A0A198GDE0_9GAMM</name>
<dbReference type="Pfam" id="PF05420">
    <property type="entry name" value="BCSC_C"/>
    <property type="match status" value="1"/>
</dbReference>
<keyword evidence="10" id="KW-1185">Reference proteome</keyword>
<evidence type="ECO:0000256" key="1">
    <source>
        <dbReference type="ARBA" id="ARBA00003476"/>
    </source>
</evidence>
<evidence type="ECO:0000259" key="8">
    <source>
        <dbReference type="Pfam" id="PF05420"/>
    </source>
</evidence>
<evidence type="ECO:0000256" key="4">
    <source>
        <dbReference type="ARBA" id="ARBA00022737"/>
    </source>
</evidence>
<dbReference type="SUPFAM" id="SSF48452">
    <property type="entry name" value="TPR-like"/>
    <property type="match status" value="4"/>
</dbReference>
<protein>
    <submittedName>
        <fullName evidence="9">Cellulose synthase operon protein C</fullName>
    </submittedName>
</protein>
<evidence type="ECO:0000256" key="5">
    <source>
        <dbReference type="ARBA" id="ARBA00022803"/>
    </source>
</evidence>
<feature type="domain" description="Cellulose synthase operon C C-terminal" evidence="8">
    <location>
        <begin position="732"/>
        <end position="1070"/>
    </location>
</feature>
<dbReference type="Proteomes" id="UP000094023">
    <property type="component" value="Unassembled WGS sequence"/>
</dbReference>
<dbReference type="SMART" id="SM00028">
    <property type="entry name" value="TPR"/>
    <property type="match status" value="6"/>
</dbReference>
<dbReference type="EMBL" id="LXEN01000040">
    <property type="protein sequence ID" value="OAT34799.1"/>
    <property type="molecule type" value="Genomic_DNA"/>
</dbReference>
<dbReference type="STRING" id="1354337.M983_0942"/>
<dbReference type="UniPathway" id="UPA00694"/>
<evidence type="ECO:0000313" key="9">
    <source>
        <dbReference type="EMBL" id="OAT34799.1"/>
    </source>
</evidence>
<dbReference type="InterPro" id="IPR008410">
    <property type="entry name" value="BCSC_C"/>
</dbReference>
<dbReference type="Pfam" id="PF13176">
    <property type="entry name" value="TPR_7"/>
    <property type="match status" value="1"/>
</dbReference>
<dbReference type="GO" id="GO:0030244">
    <property type="term" value="P:cellulose biosynthetic process"/>
    <property type="evidence" value="ECO:0007669"/>
    <property type="project" value="UniProtKB-KW"/>
</dbReference>
<dbReference type="InterPro" id="IPR019734">
    <property type="entry name" value="TPR_rpt"/>
</dbReference>
<dbReference type="PROSITE" id="PS50005">
    <property type="entry name" value="TPR"/>
    <property type="match status" value="2"/>
</dbReference>
<dbReference type="PANTHER" id="PTHR12558">
    <property type="entry name" value="CELL DIVISION CYCLE 16,23,27"/>
    <property type="match status" value="1"/>
</dbReference>
<dbReference type="InterPro" id="IPR011990">
    <property type="entry name" value="TPR-like_helical_dom_sf"/>
</dbReference>
<keyword evidence="6" id="KW-0135">Cellulose biosynthesis</keyword>
<comment type="function">
    <text evidence="1">Required for maximal bacterial cellulose synthesis.</text>
</comment>